<evidence type="ECO:0000313" key="1">
    <source>
        <dbReference type="EMBL" id="GLK07285.1"/>
    </source>
</evidence>
<reference evidence="1" key="2">
    <citation type="submission" date="2023-01" db="EMBL/GenBank/DDBJ databases">
        <authorList>
            <person name="Sun Q."/>
            <person name="Evtushenko L."/>
        </authorList>
    </citation>
    <scope>NUCLEOTIDE SEQUENCE</scope>
    <source>
        <strain evidence="1">VKM Ac-2007</strain>
    </source>
</reference>
<proteinExistence type="predicted"/>
<gene>
    <name evidence="1" type="ORF">GCM10017600_06900</name>
</gene>
<name>A0A9W6MB04_9ACTN</name>
<evidence type="ECO:0000313" key="2">
    <source>
        <dbReference type="Proteomes" id="UP001143474"/>
    </source>
</evidence>
<protein>
    <submittedName>
        <fullName evidence="1">Uncharacterized protein</fullName>
    </submittedName>
</protein>
<dbReference type="RefSeq" id="WP_271215838.1">
    <property type="nucleotide sequence ID" value="NZ_BAAAVD010000006.1"/>
</dbReference>
<reference evidence="1" key="1">
    <citation type="journal article" date="2014" name="Int. J. Syst. Evol. Microbiol.">
        <title>Complete genome sequence of Corynebacterium casei LMG S-19264T (=DSM 44701T), isolated from a smear-ripened cheese.</title>
        <authorList>
            <consortium name="US DOE Joint Genome Institute (JGI-PGF)"/>
            <person name="Walter F."/>
            <person name="Albersmeier A."/>
            <person name="Kalinowski J."/>
            <person name="Ruckert C."/>
        </authorList>
    </citation>
    <scope>NUCLEOTIDE SEQUENCE</scope>
    <source>
        <strain evidence="1">VKM Ac-2007</strain>
    </source>
</reference>
<dbReference type="AlphaFoldDB" id="A0A9W6MB04"/>
<accession>A0A9W6MB04</accession>
<keyword evidence="2" id="KW-1185">Reference proteome</keyword>
<dbReference type="Proteomes" id="UP001143474">
    <property type="component" value="Unassembled WGS sequence"/>
</dbReference>
<sequence length="188" mass="21159">MIDPSVFAAEVARQIDAHTAWDSLHEFRTLHWDGERLTTGTLAAIAPNVPPDAYPDLMAGVAQKEILKQQEQGKHTLYAFSLLFEAHAVMHDSAQATAEENARFQRDRLERRFHQREDAVEVLGIYLVDVHGRLWTGTKRRDTGKVEQHYYPDPARTPIGGGFIQGLRTVAAVTRATLHGLPMPSRLR</sequence>
<dbReference type="EMBL" id="BSEV01000001">
    <property type="protein sequence ID" value="GLK07285.1"/>
    <property type="molecule type" value="Genomic_DNA"/>
</dbReference>
<organism evidence="1 2">
    <name type="scientific">Streptosporangium carneum</name>
    <dbReference type="NCBI Taxonomy" id="47481"/>
    <lineage>
        <taxon>Bacteria</taxon>
        <taxon>Bacillati</taxon>
        <taxon>Actinomycetota</taxon>
        <taxon>Actinomycetes</taxon>
        <taxon>Streptosporangiales</taxon>
        <taxon>Streptosporangiaceae</taxon>
        <taxon>Streptosporangium</taxon>
    </lineage>
</organism>
<comment type="caution">
    <text evidence="1">The sequence shown here is derived from an EMBL/GenBank/DDBJ whole genome shotgun (WGS) entry which is preliminary data.</text>
</comment>